<feature type="domain" description="Histidine kinase" evidence="2">
    <location>
        <begin position="39"/>
        <end position="201"/>
    </location>
</feature>
<comment type="caution">
    <text evidence="3">The sequence shown here is derived from an EMBL/GenBank/DDBJ whole genome shotgun (WGS) entry which is preliminary data.</text>
</comment>
<dbReference type="InterPro" id="IPR036097">
    <property type="entry name" value="HisK_dim/P_sf"/>
</dbReference>
<dbReference type="PROSITE" id="PS50109">
    <property type="entry name" value="HIS_KIN"/>
    <property type="match status" value="1"/>
</dbReference>
<dbReference type="SUPFAM" id="SSF55874">
    <property type="entry name" value="ATPase domain of HSP90 chaperone/DNA topoisomerase II/histidine kinase"/>
    <property type="match status" value="1"/>
</dbReference>
<sequence length="201" mass="23063">MEQKNLFREQKLLHDLELKNIESEKLKELDLLKSRFFANISHEFRTPLTLIMSPLEKLLSKAEDHQDKEEINIAKKYAGKLQILINNLLTISKLESGQMQLFASETNIIKLVNNYIQAFESLAKQKNISLNFTAKQKELKAFIDKEKFEQVLNNLLSNAFKFTNDGGRIEVLVTPLNENCHFEPSTDGEKSLGSLPLQLAD</sequence>
<evidence type="ECO:0000256" key="1">
    <source>
        <dbReference type="ARBA" id="ARBA00022553"/>
    </source>
</evidence>
<reference evidence="3" key="1">
    <citation type="journal article" date="2014" name="Front. Microbiol.">
        <title>High frequency of phylogenetically diverse reductive dehalogenase-homologous genes in deep subseafloor sedimentary metagenomes.</title>
        <authorList>
            <person name="Kawai M."/>
            <person name="Futagami T."/>
            <person name="Toyoda A."/>
            <person name="Takaki Y."/>
            <person name="Nishi S."/>
            <person name="Hori S."/>
            <person name="Arai W."/>
            <person name="Tsubouchi T."/>
            <person name="Morono Y."/>
            <person name="Uchiyama I."/>
            <person name="Ito T."/>
            <person name="Fujiyama A."/>
            <person name="Inagaki F."/>
            <person name="Takami H."/>
        </authorList>
    </citation>
    <scope>NUCLEOTIDE SEQUENCE</scope>
    <source>
        <strain evidence="3">Expedition CK06-06</strain>
    </source>
</reference>
<organism evidence="3">
    <name type="scientific">marine sediment metagenome</name>
    <dbReference type="NCBI Taxonomy" id="412755"/>
    <lineage>
        <taxon>unclassified sequences</taxon>
        <taxon>metagenomes</taxon>
        <taxon>ecological metagenomes</taxon>
    </lineage>
</organism>
<dbReference type="InterPro" id="IPR005467">
    <property type="entry name" value="His_kinase_dom"/>
</dbReference>
<name>X1BIL9_9ZZZZ</name>
<evidence type="ECO:0000313" key="3">
    <source>
        <dbReference type="EMBL" id="GAG81037.1"/>
    </source>
</evidence>
<accession>X1BIL9</accession>
<dbReference type="EMBL" id="BART01016386">
    <property type="protein sequence ID" value="GAG81037.1"/>
    <property type="molecule type" value="Genomic_DNA"/>
</dbReference>
<gene>
    <name evidence="3" type="ORF">S01H4_31528</name>
</gene>
<dbReference type="Pfam" id="PF00512">
    <property type="entry name" value="HisKA"/>
    <property type="match status" value="1"/>
</dbReference>
<dbReference type="PANTHER" id="PTHR43547:SF2">
    <property type="entry name" value="HYBRID SIGNAL TRANSDUCTION HISTIDINE KINASE C"/>
    <property type="match status" value="1"/>
</dbReference>
<dbReference type="Gene3D" id="3.30.565.10">
    <property type="entry name" value="Histidine kinase-like ATPase, C-terminal domain"/>
    <property type="match status" value="1"/>
</dbReference>
<dbReference type="SUPFAM" id="SSF47384">
    <property type="entry name" value="Homodimeric domain of signal transducing histidine kinase"/>
    <property type="match status" value="1"/>
</dbReference>
<dbReference type="PANTHER" id="PTHR43547">
    <property type="entry name" value="TWO-COMPONENT HISTIDINE KINASE"/>
    <property type="match status" value="1"/>
</dbReference>
<dbReference type="SMART" id="SM00388">
    <property type="entry name" value="HisKA"/>
    <property type="match status" value="1"/>
</dbReference>
<evidence type="ECO:0000259" key="2">
    <source>
        <dbReference type="PROSITE" id="PS50109"/>
    </source>
</evidence>
<keyword evidence="1" id="KW-0597">Phosphoprotein</keyword>
<protein>
    <recommendedName>
        <fullName evidence="2">Histidine kinase domain-containing protein</fullName>
    </recommendedName>
</protein>
<feature type="non-terminal residue" evidence="3">
    <location>
        <position position="201"/>
    </location>
</feature>
<dbReference type="CDD" id="cd00082">
    <property type="entry name" value="HisKA"/>
    <property type="match status" value="1"/>
</dbReference>
<dbReference type="InterPro" id="IPR036890">
    <property type="entry name" value="HATPase_C_sf"/>
</dbReference>
<dbReference type="InterPro" id="IPR003661">
    <property type="entry name" value="HisK_dim/P_dom"/>
</dbReference>
<dbReference type="AlphaFoldDB" id="X1BIL9"/>
<proteinExistence type="predicted"/>
<dbReference type="GO" id="GO:0000155">
    <property type="term" value="F:phosphorelay sensor kinase activity"/>
    <property type="evidence" value="ECO:0007669"/>
    <property type="project" value="InterPro"/>
</dbReference>
<dbReference type="Gene3D" id="1.10.287.130">
    <property type="match status" value="1"/>
</dbReference>